<dbReference type="Proteomes" id="UP001596380">
    <property type="component" value="Unassembled WGS sequence"/>
</dbReference>
<protein>
    <submittedName>
        <fullName evidence="3">Uncharacterized protein</fullName>
    </submittedName>
</protein>
<keyword evidence="2" id="KW-0472">Membrane</keyword>
<dbReference type="EMBL" id="JBHSXS010000034">
    <property type="protein sequence ID" value="MFC6885135.1"/>
    <property type="molecule type" value="Genomic_DNA"/>
</dbReference>
<dbReference type="RefSeq" id="WP_160824954.1">
    <property type="nucleotide sequence ID" value="NZ_JBHSXS010000034.1"/>
</dbReference>
<accession>A0ABW2CW02</accession>
<keyword evidence="2" id="KW-1133">Transmembrane helix</keyword>
<evidence type="ECO:0000313" key="4">
    <source>
        <dbReference type="Proteomes" id="UP001596380"/>
    </source>
</evidence>
<evidence type="ECO:0000256" key="1">
    <source>
        <dbReference type="SAM" id="MobiDB-lite"/>
    </source>
</evidence>
<reference evidence="4" key="1">
    <citation type="journal article" date="2019" name="Int. J. Syst. Evol. Microbiol.">
        <title>The Global Catalogue of Microorganisms (GCM) 10K type strain sequencing project: providing services to taxonomists for standard genome sequencing and annotation.</title>
        <authorList>
            <consortium name="The Broad Institute Genomics Platform"/>
            <consortium name="The Broad Institute Genome Sequencing Center for Infectious Disease"/>
            <person name="Wu L."/>
            <person name="Ma J."/>
        </authorList>
    </citation>
    <scope>NUCLEOTIDE SEQUENCE [LARGE SCALE GENOMIC DNA]</scope>
    <source>
        <strain evidence="4">JCM 3369</strain>
    </source>
</reference>
<proteinExistence type="predicted"/>
<gene>
    <name evidence="3" type="ORF">ACFQKB_35640</name>
</gene>
<feature type="compositionally biased region" description="Polar residues" evidence="1">
    <location>
        <begin position="7"/>
        <end position="17"/>
    </location>
</feature>
<name>A0ABW2CW02_9ACTN</name>
<organism evidence="3 4">
    <name type="scientific">Actinomadura yumaensis</name>
    <dbReference type="NCBI Taxonomy" id="111807"/>
    <lineage>
        <taxon>Bacteria</taxon>
        <taxon>Bacillati</taxon>
        <taxon>Actinomycetota</taxon>
        <taxon>Actinomycetes</taxon>
        <taxon>Streptosporangiales</taxon>
        <taxon>Thermomonosporaceae</taxon>
        <taxon>Actinomadura</taxon>
    </lineage>
</organism>
<comment type="caution">
    <text evidence="3">The sequence shown here is derived from an EMBL/GenBank/DDBJ whole genome shotgun (WGS) entry which is preliminary data.</text>
</comment>
<evidence type="ECO:0000313" key="3">
    <source>
        <dbReference type="EMBL" id="MFC6885135.1"/>
    </source>
</evidence>
<keyword evidence="4" id="KW-1185">Reference proteome</keyword>
<sequence>MAPGTGPTATEPSASSTPQPPTRGGRLRGRPRRAVLAFAAAVLLLLAGLGLGGAAAAQADSGGYFSSSEHRFATSAAALKTDEIEVGSSAAHAADPNPDVGEVARVRVVVRAADPDVPMFVGIGPKEDVERYLRGTAHDDFRSARLSPFKADFARVGGGSRATAPPTAEDFWAAASYGPGTRTLTWDKTHGAWSAVVMRLDGAPGVDVRASSGCGSASCCPRAWVRSRAPHCCWRTR</sequence>
<feature type="region of interest" description="Disordered" evidence="1">
    <location>
        <begin position="1"/>
        <end position="28"/>
    </location>
</feature>
<keyword evidence="2" id="KW-0812">Transmembrane</keyword>
<evidence type="ECO:0000256" key="2">
    <source>
        <dbReference type="SAM" id="Phobius"/>
    </source>
</evidence>
<feature type="transmembrane region" description="Helical" evidence="2">
    <location>
        <begin position="35"/>
        <end position="57"/>
    </location>
</feature>